<keyword evidence="9" id="KW-1185">Reference proteome</keyword>
<gene>
    <name evidence="8" type="ORF">EDD66_101440</name>
</gene>
<dbReference type="SUPFAM" id="SSF52743">
    <property type="entry name" value="Subtilisin-like"/>
    <property type="match status" value="1"/>
</dbReference>
<dbReference type="InterPro" id="IPR034045">
    <property type="entry name" value="Pep_S8_CspA-like"/>
</dbReference>
<proteinExistence type="inferred from homology"/>
<dbReference type="PIRSF" id="PIRSF037894">
    <property type="entry name" value="Subtilisin_rel_CspABC"/>
    <property type="match status" value="1"/>
</dbReference>
<evidence type="ECO:0000256" key="6">
    <source>
        <dbReference type="PROSITE-ProRule" id="PRU01240"/>
    </source>
</evidence>
<dbReference type="Proteomes" id="UP000273083">
    <property type="component" value="Unassembled WGS sequence"/>
</dbReference>
<keyword evidence="4 6" id="KW-0720">Serine protease</keyword>
<feature type="domain" description="Peptidase S8/S53" evidence="7">
    <location>
        <begin position="429"/>
        <end position="554"/>
    </location>
</feature>
<feature type="active site" description="Charge relay system" evidence="5 6">
    <location>
        <position position="499"/>
    </location>
</feature>
<evidence type="ECO:0000256" key="2">
    <source>
        <dbReference type="ARBA" id="ARBA00022670"/>
    </source>
</evidence>
<dbReference type="InterPro" id="IPR017310">
    <property type="entry name" value="Pept_S8A_subtilisin_clostridia"/>
</dbReference>
<dbReference type="Gene3D" id="3.40.50.200">
    <property type="entry name" value="Peptidase S8/S53 domain"/>
    <property type="match status" value="1"/>
</dbReference>
<dbReference type="CDD" id="cd07478">
    <property type="entry name" value="Peptidases_S8_CspA-like"/>
    <property type="match status" value="1"/>
</dbReference>
<dbReference type="Pfam" id="PF00082">
    <property type="entry name" value="Peptidase_S8"/>
    <property type="match status" value="2"/>
</dbReference>
<dbReference type="InterPro" id="IPR000209">
    <property type="entry name" value="Peptidase_S8/S53_dom"/>
</dbReference>
<dbReference type="OrthoDB" id="9762689at2"/>
<evidence type="ECO:0000259" key="7">
    <source>
        <dbReference type="Pfam" id="PF00082"/>
    </source>
</evidence>
<dbReference type="InterPro" id="IPR023827">
    <property type="entry name" value="Peptidase_S8_Asp-AS"/>
</dbReference>
<evidence type="ECO:0000256" key="3">
    <source>
        <dbReference type="ARBA" id="ARBA00022801"/>
    </source>
</evidence>
<feature type="domain" description="Peptidase S8/S53" evidence="7">
    <location>
        <begin position="99"/>
        <end position="296"/>
    </location>
</feature>
<dbReference type="PRINTS" id="PR00723">
    <property type="entry name" value="SUBTILISIN"/>
</dbReference>
<accession>A0A3N1XZZ3</accession>
<dbReference type="InterPro" id="IPR050131">
    <property type="entry name" value="Peptidase_S8_subtilisin-like"/>
</dbReference>
<comment type="similarity">
    <text evidence="1 6">Belongs to the peptidase S8 family.</text>
</comment>
<dbReference type="PANTHER" id="PTHR43806:SF11">
    <property type="entry name" value="CEREVISIN-RELATED"/>
    <property type="match status" value="1"/>
</dbReference>
<dbReference type="AlphaFoldDB" id="A0A3N1XZZ3"/>
<evidence type="ECO:0000313" key="8">
    <source>
        <dbReference type="EMBL" id="ROR31821.1"/>
    </source>
</evidence>
<evidence type="ECO:0000313" key="9">
    <source>
        <dbReference type="Proteomes" id="UP000273083"/>
    </source>
</evidence>
<comment type="caution">
    <text evidence="8">The sequence shown here is derived from an EMBL/GenBank/DDBJ whole genome shotgun (WGS) entry which is preliminary data.</text>
</comment>
<keyword evidence="3 6" id="KW-0378">Hydrolase</keyword>
<feature type="active site" description="Charge relay system" evidence="5 6">
    <location>
        <position position="108"/>
    </location>
</feature>
<evidence type="ECO:0000256" key="4">
    <source>
        <dbReference type="ARBA" id="ARBA00022825"/>
    </source>
</evidence>
<evidence type="ECO:0000256" key="5">
    <source>
        <dbReference type="PIRSR" id="PIRSR615500-1"/>
    </source>
</evidence>
<name>A0A3N1XZZ3_9FIRM</name>
<sequence length="572" mass="63630">MLMNEECRSRIIDNEYVDFIFEYSITTGELEQRFPTECIQPVTSRFAVVYFARNRITRQTIDEFGYGAYPSCFGLNDISNLEASGITRLQALPSFALRGSGILIGIIDTGVQYTNRVFLNPDDTTRIVSIWDQTIDSPNFPRPHYYGTEYTREQINEALASEDPLSIVPSTDENGHGTLLGALAAGSLDAENNFVGVVPDAEFVVVKLKQAKQCLRNFFSIPEEAVCFQETDILQGINYLYNMSRSLNRPIAICMGLGTSQGAHDGRGVLSSTIAALNDEAGVCIVNSAGNEGNSGHHFYGIVNPDVGYDEMELRVGENVNGFSMEIWGYAPNTYSIDILSPTGEYIPRIPARIGESRDINFLFEQTSILINYFLIEQQTGDQLILVRFRNPTAGIWRFRVYARGDVELSFHCWLPITEFLSTETHFVESNPNVTLTSPGNTEIPITATAYNHVTDSIYINASRGFTRDNVIKPDFAAPGVNIYGPTLNNTYGYFSGTSLAAAQTTGVAAMLLEWGILRGNVPNMDGQEVRRYLIRGTRRSLNETYPNNSWGYGIMDIYNTYLALRGETVEG</sequence>
<evidence type="ECO:0000256" key="1">
    <source>
        <dbReference type="ARBA" id="ARBA00011073"/>
    </source>
</evidence>
<reference evidence="8 9" key="1">
    <citation type="submission" date="2018-11" db="EMBL/GenBank/DDBJ databases">
        <title>Genomic Encyclopedia of Type Strains, Phase IV (KMG-IV): sequencing the most valuable type-strain genomes for metagenomic binning, comparative biology and taxonomic classification.</title>
        <authorList>
            <person name="Goeker M."/>
        </authorList>
    </citation>
    <scope>NUCLEOTIDE SEQUENCE [LARGE SCALE GENOMIC DNA]</scope>
    <source>
        <strain evidence="8 9">DSM 26537</strain>
    </source>
</reference>
<dbReference type="PANTHER" id="PTHR43806">
    <property type="entry name" value="PEPTIDASE S8"/>
    <property type="match status" value="1"/>
</dbReference>
<protein>
    <submittedName>
        <fullName evidence="8">Subtilase family protein</fullName>
    </submittedName>
</protein>
<dbReference type="GO" id="GO:0004252">
    <property type="term" value="F:serine-type endopeptidase activity"/>
    <property type="evidence" value="ECO:0007669"/>
    <property type="project" value="UniProtKB-UniRule"/>
</dbReference>
<dbReference type="EMBL" id="RJVG01000001">
    <property type="protein sequence ID" value="ROR31821.1"/>
    <property type="molecule type" value="Genomic_DNA"/>
</dbReference>
<dbReference type="InterPro" id="IPR036852">
    <property type="entry name" value="Peptidase_S8/S53_dom_sf"/>
</dbReference>
<dbReference type="PROSITE" id="PS00136">
    <property type="entry name" value="SUBTILASE_ASP"/>
    <property type="match status" value="1"/>
</dbReference>
<dbReference type="PROSITE" id="PS51892">
    <property type="entry name" value="SUBTILASE"/>
    <property type="match status" value="1"/>
</dbReference>
<dbReference type="InterPro" id="IPR015500">
    <property type="entry name" value="Peptidase_S8_subtilisin-rel"/>
</dbReference>
<organism evidence="8 9">
    <name type="scientific">Mobilisporobacter senegalensis</name>
    <dbReference type="NCBI Taxonomy" id="1329262"/>
    <lineage>
        <taxon>Bacteria</taxon>
        <taxon>Bacillati</taxon>
        <taxon>Bacillota</taxon>
        <taxon>Clostridia</taxon>
        <taxon>Lachnospirales</taxon>
        <taxon>Lachnospiraceae</taxon>
        <taxon>Mobilisporobacter</taxon>
    </lineage>
</organism>
<dbReference type="GO" id="GO:0006508">
    <property type="term" value="P:proteolysis"/>
    <property type="evidence" value="ECO:0007669"/>
    <property type="project" value="UniProtKB-KW"/>
</dbReference>
<feature type="active site" description="Charge relay system" evidence="5 6">
    <location>
        <position position="176"/>
    </location>
</feature>
<keyword evidence="2 6" id="KW-0645">Protease</keyword>
<dbReference type="RefSeq" id="WP_123607908.1">
    <property type="nucleotide sequence ID" value="NZ_RJVG01000001.1"/>
</dbReference>
<dbReference type="Gene3D" id="2.60.120.1290">
    <property type="match status" value="1"/>
</dbReference>